<keyword evidence="5" id="KW-0611">Plant defense</keyword>
<dbReference type="Gene3D" id="1.10.10.10">
    <property type="entry name" value="Winged helix-like DNA-binding domain superfamily/Winged helix DNA-binding domain"/>
    <property type="match status" value="1"/>
</dbReference>
<dbReference type="SUPFAM" id="SSF52540">
    <property type="entry name" value="P-loop containing nucleoside triphosphate hydrolases"/>
    <property type="match status" value="1"/>
</dbReference>
<dbReference type="InterPro" id="IPR002182">
    <property type="entry name" value="NB-ARC"/>
</dbReference>
<sequence length="566" mass="63599">MDAIGATTWLLQVVLEKLVGDGIDAAWAVASGVDLDSDPRSDVRRLRSRLESLHLILSAAQEGASRTRKRGEALLRSLRRLRNLASDADNLLDEMLYYQIHSQLHPNQASDACSSSSSAVGSVVSMFRRAKRARLDEDADTTSRIKEILERMCEVGDDVREAIKMEKFDAFADFKRQNFSVHPRGQTTAYFTEPKVFGRDTVKACIVGMLTSKETCGANLSVLPIVGNGGVGKTTLVQLVYNDAAVQHYFTKRIWISVSGHFDEVRLTREMLDCLSNGVSKHDDITNLNRLQEILEESVKSKLILVVLDDLWESSDKSRWAKLLAPLRCSSLKGSVILATTRNRSVAKMIMTMDPIHLDGLEDDDFWLLFKSCVFGDEKYEGYQNLQTIGRGIARKLKGYPLAAKSVGALLKGNFDGGHWMGILRSDEWKLQQGPDDIIPALKLSYIHLPFHLQRCFSYCALFPKGHRFDALDLVRIWISQGLVCFGNGRMEETGHQYLTDLVDLGFFERSAYYSMHDLMHDLAQIVSSDDCHVIDCSDSRNLTCYPNIRHLSINTRVPTVSQHDD</sequence>
<dbReference type="Gene3D" id="1.10.8.430">
    <property type="entry name" value="Helical domain of apoptotic protease-activating factors"/>
    <property type="match status" value="1"/>
</dbReference>
<dbReference type="Gene3D" id="1.20.5.4130">
    <property type="match status" value="1"/>
</dbReference>
<dbReference type="PANTHER" id="PTHR23155">
    <property type="entry name" value="DISEASE RESISTANCE PROTEIN RP"/>
    <property type="match status" value="1"/>
</dbReference>
<dbReference type="Gene3D" id="3.40.50.300">
    <property type="entry name" value="P-loop containing nucleotide triphosphate hydrolases"/>
    <property type="match status" value="1"/>
</dbReference>
<evidence type="ECO:0008006" key="11">
    <source>
        <dbReference type="Google" id="ProtNLM"/>
    </source>
</evidence>
<dbReference type="Pfam" id="PF00931">
    <property type="entry name" value="NB-ARC"/>
    <property type="match status" value="1"/>
</dbReference>
<evidence type="ECO:0000259" key="8">
    <source>
        <dbReference type="Pfam" id="PF23559"/>
    </source>
</evidence>
<comment type="similarity">
    <text evidence="1">Belongs to the disease resistance NB-LRR family.</text>
</comment>
<dbReference type="PRINTS" id="PR00364">
    <property type="entry name" value="DISEASERSIST"/>
</dbReference>
<name>A0AAV5CVC0_ELECO</name>
<comment type="caution">
    <text evidence="9">The sequence shown here is derived from an EMBL/GenBank/DDBJ whole genome shotgun (WGS) entry which is preliminary data.</text>
</comment>
<feature type="domain" description="Disease resistance N-terminal" evidence="7">
    <location>
        <begin position="30"/>
        <end position="108"/>
    </location>
</feature>
<evidence type="ECO:0000256" key="5">
    <source>
        <dbReference type="ARBA" id="ARBA00022821"/>
    </source>
</evidence>
<reference evidence="9" key="1">
    <citation type="journal article" date="2018" name="DNA Res.">
        <title>Multiple hybrid de novo genome assembly of finger millet, an orphan allotetraploid crop.</title>
        <authorList>
            <person name="Hatakeyama M."/>
            <person name="Aluri S."/>
            <person name="Balachadran M.T."/>
            <person name="Sivarajan S.R."/>
            <person name="Patrignani A."/>
            <person name="Gruter S."/>
            <person name="Poveda L."/>
            <person name="Shimizu-Inatsugi R."/>
            <person name="Baeten J."/>
            <person name="Francoijs K.J."/>
            <person name="Nataraja K.N."/>
            <person name="Reddy Y.A.N."/>
            <person name="Phadnis S."/>
            <person name="Ravikumar R.L."/>
            <person name="Schlapbach R."/>
            <person name="Sreeman S.M."/>
            <person name="Shimizu K.K."/>
        </authorList>
    </citation>
    <scope>NUCLEOTIDE SEQUENCE</scope>
</reference>
<keyword evidence="10" id="KW-1185">Reference proteome</keyword>
<feature type="domain" description="Disease resistance protein winged helix" evidence="8">
    <location>
        <begin position="462"/>
        <end position="524"/>
    </location>
</feature>
<dbReference type="GO" id="GO:0098542">
    <property type="term" value="P:defense response to other organism"/>
    <property type="evidence" value="ECO:0007669"/>
    <property type="project" value="TreeGrafter"/>
</dbReference>
<dbReference type="InterPro" id="IPR027417">
    <property type="entry name" value="P-loop_NTPase"/>
</dbReference>
<dbReference type="Pfam" id="PF18052">
    <property type="entry name" value="Rx_N"/>
    <property type="match status" value="1"/>
</dbReference>
<keyword evidence="3" id="KW-0677">Repeat</keyword>
<dbReference type="InterPro" id="IPR041118">
    <property type="entry name" value="Rx_N"/>
</dbReference>
<organism evidence="9 10">
    <name type="scientific">Eleusine coracana subsp. coracana</name>
    <dbReference type="NCBI Taxonomy" id="191504"/>
    <lineage>
        <taxon>Eukaryota</taxon>
        <taxon>Viridiplantae</taxon>
        <taxon>Streptophyta</taxon>
        <taxon>Embryophyta</taxon>
        <taxon>Tracheophyta</taxon>
        <taxon>Spermatophyta</taxon>
        <taxon>Magnoliopsida</taxon>
        <taxon>Liliopsida</taxon>
        <taxon>Poales</taxon>
        <taxon>Poaceae</taxon>
        <taxon>PACMAD clade</taxon>
        <taxon>Chloridoideae</taxon>
        <taxon>Cynodonteae</taxon>
        <taxon>Eleusininae</taxon>
        <taxon>Eleusine</taxon>
    </lineage>
</organism>
<dbReference type="AlphaFoldDB" id="A0AAV5CVC0"/>
<dbReference type="InterPro" id="IPR042197">
    <property type="entry name" value="Apaf_helical"/>
</dbReference>
<keyword evidence="4" id="KW-0547">Nucleotide-binding</keyword>
<evidence type="ECO:0000256" key="1">
    <source>
        <dbReference type="ARBA" id="ARBA00008894"/>
    </source>
</evidence>
<dbReference type="Pfam" id="PF23559">
    <property type="entry name" value="WHD_DRP"/>
    <property type="match status" value="1"/>
</dbReference>
<dbReference type="InterPro" id="IPR044974">
    <property type="entry name" value="Disease_R_plants"/>
</dbReference>
<keyword evidence="2" id="KW-0433">Leucine-rich repeat</keyword>
<dbReference type="Proteomes" id="UP001054889">
    <property type="component" value="Unassembled WGS sequence"/>
</dbReference>
<evidence type="ECO:0000259" key="7">
    <source>
        <dbReference type="Pfam" id="PF18052"/>
    </source>
</evidence>
<evidence type="ECO:0000259" key="6">
    <source>
        <dbReference type="Pfam" id="PF00931"/>
    </source>
</evidence>
<accession>A0AAV5CVC0</accession>
<proteinExistence type="inferred from homology"/>
<gene>
    <name evidence="9" type="primary">ga19673</name>
    <name evidence="9" type="ORF">PR202_ga19673</name>
</gene>
<evidence type="ECO:0000256" key="3">
    <source>
        <dbReference type="ARBA" id="ARBA00022737"/>
    </source>
</evidence>
<protein>
    <recommendedName>
        <fullName evidence="11">NB-ARC domain-containing protein</fullName>
    </recommendedName>
</protein>
<dbReference type="InterPro" id="IPR036388">
    <property type="entry name" value="WH-like_DNA-bd_sf"/>
</dbReference>
<dbReference type="PANTHER" id="PTHR23155:SF1149">
    <property type="entry name" value="OS04G0620950 PROTEIN"/>
    <property type="match status" value="1"/>
</dbReference>
<dbReference type="EMBL" id="BQKI01000009">
    <property type="protein sequence ID" value="GJN02334.1"/>
    <property type="molecule type" value="Genomic_DNA"/>
</dbReference>
<reference evidence="9" key="2">
    <citation type="submission" date="2021-12" db="EMBL/GenBank/DDBJ databases">
        <title>Resequencing data analysis of finger millet.</title>
        <authorList>
            <person name="Hatakeyama M."/>
            <person name="Aluri S."/>
            <person name="Balachadran M.T."/>
            <person name="Sivarajan S.R."/>
            <person name="Poveda L."/>
            <person name="Shimizu-Inatsugi R."/>
            <person name="Schlapbach R."/>
            <person name="Sreeman S.M."/>
            <person name="Shimizu K.K."/>
        </authorList>
    </citation>
    <scope>NUCLEOTIDE SEQUENCE</scope>
</reference>
<evidence type="ECO:0000256" key="4">
    <source>
        <dbReference type="ARBA" id="ARBA00022741"/>
    </source>
</evidence>
<feature type="domain" description="NB-ARC" evidence="6">
    <location>
        <begin position="217"/>
        <end position="377"/>
    </location>
</feature>
<evidence type="ECO:0000313" key="10">
    <source>
        <dbReference type="Proteomes" id="UP001054889"/>
    </source>
</evidence>
<evidence type="ECO:0000256" key="2">
    <source>
        <dbReference type="ARBA" id="ARBA00022614"/>
    </source>
</evidence>
<dbReference type="GO" id="GO:0043531">
    <property type="term" value="F:ADP binding"/>
    <property type="evidence" value="ECO:0007669"/>
    <property type="project" value="InterPro"/>
</dbReference>
<dbReference type="InterPro" id="IPR058922">
    <property type="entry name" value="WHD_DRP"/>
</dbReference>
<evidence type="ECO:0000313" key="9">
    <source>
        <dbReference type="EMBL" id="GJN02334.1"/>
    </source>
</evidence>